<dbReference type="EMBL" id="ADBL01000771">
    <property type="status" value="NOT_ANNOTATED_CDS"/>
    <property type="molecule type" value="Genomic_DNA"/>
</dbReference>
<evidence type="ECO:0000313" key="1">
    <source>
        <dbReference type="EMBL" id="KLU84138.1"/>
    </source>
</evidence>
<dbReference type="AlphaFoldDB" id="A0A0C4DTC1"/>
<evidence type="ECO:0000313" key="3">
    <source>
        <dbReference type="Proteomes" id="UP000011715"/>
    </source>
</evidence>
<protein>
    <submittedName>
        <fullName evidence="1 2">Uncharacterized protein</fullName>
    </submittedName>
</protein>
<reference evidence="1" key="2">
    <citation type="submission" date="2010-05" db="EMBL/GenBank/DDBJ databases">
        <title>The Genome Sequence of Magnaporthe poae strain ATCC 64411.</title>
        <authorList>
            <consortium name="The Broad Institute Genome Sequencing Platform"/>
            <consortium name="Broad Institute Genome Sequencing Center for Infectious Disease"/>
            <person name="Ma L.-J."/>
            <person name="Dead R."/>
            <person name="Young S."/>
            <person name="Zeng Q."/>
            <person name="Koehrsen M."/>
            <person name="Alvarado L."/>
            <person name="Berlin A."/>
            <person name="Chapman S.B."/>
            <person name="Chen Z."/>
            <person name="Freedman E."/>
            <person name="Gellesch M."/>
            <person name="Goldberg J."/>
            <person name="Griggs A."/>
            <person name="Gujja S."/>
            <person name="Heilman E.R."/>
            <person name="Heiman D."/>
            <person name="Hepburn T."/>
            <person name="Howarth C."/>
            <person name="Jen D."/>
            <person name="Larson L."/>
            <person name="Mehta T."/>
            <person name="Neiman D."/>
            <person name="Pearson M."/>
            <person name="Roberts A."/>
            <person name="Saif S."/>
            <person name="Shea T."/>
            <person name="Shenoy N."/>
            <person name="Sisk P."/>
            <person name="Stolte C."/>
            <person name="Sykes S."/>
            <person name="Walk T."/>
            <person name="White J."/>
            <person name="Yandava C."/>
            <person name="Haas B."/>
            <person name="Nusbaum C."/>
            <person name="Birren B."/>
        </authorList>
    </citation>
    <scope>NUCLEOTIDE SEQUENCE</scope>
    <source>
        <strain evidence="1">ATCC 64411</strain>
    </source>
</reference>
<dbReference type="VEuPathDB" id="FungiDB:MAPG_03183"/>
<evidence type="ECO:0000313" key="2">
    <source>
        <dbReference type="EnsemblFungi" id="MAPG_03183T0"/>
    </source>
</evidence>
<organism evidence="2 3">
    <name type="scientific">Magnaporthiopsis poae (strain ATCC 64411 / 73-15)</name>
    <name type="common">Kentucky bluegrass fungus</name>
    <name type="synonym">Magnaporthe poae</name>
    <dbReference type="NCBI Taxonomy" id="644358"/>
    <lineage>
        <taxon>Eukaryota</taxon>
        <taxon>Fungi</taxon>
        <taxon>Dikarya</taxon>
        <taxon>Ascomycota</taxon>
        <taxon>Pezizomycotina</taxon>
        <taxon>Sordariomycetes</taxon>
        <taxon>Sordariomycetidae</taxon>
        <taxon>Magnaporthales</taxon>
        <taxon>Magnaporthaceae</taxon>
        <taxon>Magnaporthiopsis</taxon>
    </lineage>
</organism>
<reference evidence="2" key="4">
    <citation type="journal article" date="2015" name="G3 (Bethesda)">
        <title>Genome sequences of three phytopathogenic species of the Magnaporthaceae family of fungi.</title>
        <authorList>
            <person name="Okagaki L.H."/>
            <person name="Nunes C.C."/>
            <person name="Sailsbery J."/>
            <person name="Clay B."/>
            <person name="Brown D."/>
            <person name="John T."/>
            <person name="Oh Y."/>
            <person name="Young N."/>
            <person name="Fitzgerald M."/>
            <person name="Haas B.J."/>
            <person name="Zeng Q."/>
            <person name="Young S."/>
            <person name="Adiconis X."/>
            <person name="Fan L."/>
            <person name="Levin J.Z."/>
            <person name="Mitchell T.K."/>
            <person name="Okubara P.A."/>
            <person name="Farman M.L."/>
            <person name="Kohn L.M."/>
            <person name="Birren B."/>
            <person name="Ma L.-J."/>
            <person name="Dean R.A."/>
        </authorList>
    </citation>
    <scope>NUCLEOTIDE SEQUENCE</scope>
    <source>
        <strain evidence="2">ATCC 64411 / 73-15</strain>
    </source>
</reference>
<dbReference type="Proteomes" id="UP000011715">
    <property type="component" value="Unassembled WGS sequence"/>
</dbReference>
<accession>A0A0C4DTC1</accession>
<gene>
    <name evidence="1" type="ORF">MAPG_03183</name>
</gene>
<reference evidence="3" key="1">
    <citation type="submission" date="2010-05" db="EMBL/GenBank/DDBJ databases">
        <title>The genome sequence of Magnaporthe poae strain ATCC 64411.</title>
        <authorList>
            <person name="Ma L.-J."/>
            <person name="Dead R."/>
            <person name="Young S."/>
            <person name="Zeng Q."/>
            <person name="Koehrsen M."/>
            <person name="Alvarado L."/>
            <person name="Berlin A."/>
            <person name="Chapman S.B."/>
            <person name="Chen Z."/>
            <person name="Freedman E."/>
            <person name="Gellesch M."/>
            <person name="Goldberg J."/>
            <person name="Griggs A."/>
            <person name="Gujja S."/>
            <person name="Heilman E.R."/>
            <person name="Heiman D."/>
            <person name="Hepburn T."/>
            <person name="Howarth C."/>
            <person name="Jen D."/>
            <person name="Larson L."/>
            <person name="Mehta T."/>
            <person name="Neiman D."/>
            <person name="Pearson M."/>
            <person name="Roberts A."/>
            <person name="Saif S."/>
            <person name="Shea T."/>
            <person name="Shenoy N."/>
            <person name="Sisk P."/>
            <person name="Stolte C."/>
            <person name="Sykes S."/>
            <person name="Walk T."/>
            <person name="White J."/>
            <person name="Yandava C."/>
            <person name="Haas B."/>
            <person name="Nusbaum C."/>
            <person name="Birren B."/>
        </authorList>
    </citation>
    <scope>NUCLEOTIDE SEQUENCE [LARGE SCALE GENOMIC DNA]</scope>
    <source>
        <strain evidence="3">ATCC 64411 / 73-15</strain>
    </source>
</reference>
<reference evidence="2" key="5">
    <citation type="submission" date="2015-06" db="UniProtKB">
        <authorList>
            <consortium name="EnsemblFungi"/>
        </authorList>
    </citation>
    <scope>IDENTIFICATION</scope>
    <source>
        <strain evidence="2">ATCC 64411</strain>
    </source>
</reference>
<dbReference type="EnsemblFungi" id="MAPG_03183T0">
    <property type="protein sequence ID" value="MAPG_03183T0"/>
    <property type="gene ID" value="MAPG_03183"/>
</dbReference>
<reference evidence="1" key="3">
    <citation type="submission" date="2011-03" db="EMBL/GenBank/DDBJ databases">
        <title>Annotation of Magnaporthe poae ATCC 64411.</title>
        <authorList>
            <person name="Ma L.-J."/>
            <person name="Dead R."/>
            <person name="Young S.K."/>
            <person name="Zeng Q."/>
            <person name="Gargeya S."/>
            <person name="Fitzgerald M."/>
            <person name="Haas B."/>
            <person name="Abouelleil A."/>
            <person name="Alvarado L."/>
            <person name="Arachchi H.M."/>
            <person name="Berlin A."/>
            <person name="Brown A."/>
            <person name="Chapman S.B."/>
            <person name="Chen Z."/>
            <person name="Dunbar C."/>
            <person name="Freedman E."/>
            <person name="Gearin G."/>
            <person name="Gellesch M."/>
            <person name="Goldberg J."/>
            <person name="Griggs A."/>
            <person name="Gujja S."/>
            <person name="Heiman D."/>
            <person name="Howarth C."/>
            <person name="Larson L."/>
            <person name="Lui A."/>
            <person name="MacDonald P.J.P."/>
            <person name="Mehta T."/>
            <person name="Montmayeur A."/>
            <person name="Murphy C."/>
            <person name="Neiman D."/>
            <person name="Pearson M."/>
            <person name="Priest M."/>
            <person name="Roberts A."/>
            <person name="Saif S."/>
            <person name="Shea T."/>
            <person name="Shenoy N."/>
            <person name="Sisk P."/>
            <person name="Stolte C."/>
            <person name="Sykes S."/>
            <person name="Yandava C."/>
            <person name="Wortman J."/>
            <person name="Nusbaum C."/>
            <person name="Birren B."/>
        </authorList>
    </citation>
    <scope>NUCLEOTIDE SEQUENCE</scope>
    <source>
        <strain evidence="1">ATCC 64411</strain>
    </source>
</reference>
<dbReference type="EMBL" id="GL876967">
    <property type="protein sequence ID" value="KLU84138.1"/>
    <property type="molecule type" value="Genomic_DNA"/>
</dbReference>
<proteinExistence type="predicted"/>
<name>A0A0C4DTC1_MAGP6</name>
<sequence length="105" mass="11885">MDARHLRWCDTDSRRGLSMHQMRGFLLTAAMREASSLGSIYPSFSVPLAEKWANATQAIYIRQSSENGQCPPALVMARISLNYPDPVNKVAVGHERKRKVKRNKL</sequence>
<keyword evidence="3" id="KW-1185">Reference proteome</keyword>